<dbReference type="InterPro" id="IPR004675">
    <property type="entry name" value="AhpD_core"/>
</dbReference>
<keyword evidence="1" id="KW-0560">Oxidoreductase</keyword>
<dbReference type="NCBIfam" id="TIGR00778">
    <property type="entry name" value="ahpD_dom"/>
    <property type="match status" value="1"/>
</dbReference>
<reference evidence="1 2" key="1">
    <citation type="journal article" date="2015" name="Genome Announc.">
        <title>Complete Genome Sequence of Corynebacterium camporealensis DSM 44610, Isolated from the Milk of a Manchega Sheep with Subclinical Mastitis.</title>
        <authorList>
            <person name="Ruckert C."/>
            <person name="Albersmeier A."/>
            <person name="Winkler A."/>
            <person name="Tauch A."/>
        </authorList>
    </citation>
    <scope>NUCLEOTIDE SEQUENCE [LARGE SCALE GENOMIC DNA]</scope>
    <source>
        <strain evidence="1 2">DSM 44610</strain>
    </source>
</reference>
<protein>
    <submittedName>
        <fullName evidence="1">Alkylhydroperoxidase AhpD family core domain</fullName>
    </submittedName>
</protein>
<dbReference type="Gene3D" id="1.20.1290.10">
    <property type="entry name" value="AhpD-like"/>
    <property type="match status" value="1"/>
</dbReference>
<name>A0A0F6TBR3_9CORY</name>
<gene>
    <name evidence="1" type="ORF">UL81_06900</name>
</gene>
<dbReference type="EMBL" id="CP011311">
    <property type="protein sequence ID" value="AKE39336.1"/>
    <property type="molecule type" value="Genomic_DNA"/>
</dbReference>
<dbReference type="PATRIC" id="fig|161896.4.peg.1348"/>
<dbReference type="Pfam" id="PF02627">
    <property type="entry name" value="CMD"/>
    <property type="match status" value="1"/>
</dbReference>
<dbReference type="SUPFAM" id="SSF69118">
    <property type="entry name" value="AhpD-like"/>
    <property type="match status" value="1"/>
</dbReference>
<evidence type="ECO:0000313" key="1">
    <source>
        <dbReference type="EMBL" id="AKE39336.1"/>
    </source>
</evidence>
<dbReference type="InterPro" id="IPR003779">
    <property type="entry name" value="CMD-like"/>
</dbReference>
<accession>A0A0F6TBR3</accession>
<dbReference type="RefSeq" id="WP_035104908.1">
    <property type="nucleotide sequence ID" value="NZ_CP011311.1"/>
</dbReference>
<dbReference type="GO" id="GO:0051920">
    <property type="term" value="F:peroxiredoxin activity"/>
    <property type="evidence" value="ECO:0007669"/>
    <property type="project" value="InterPro"/>
</dbReference>
<keyword evidence="2" id="KW-1185">Reference proteome</keyword>
<dbReference type="STRING" id="161896.UL81_06900"/>
<dbReference type="KEGG" id="ccj:UL81_06900"/>
<keyword evidence="1" id="KW-0575">Peroxidase</keyword>
<dbReference type="HOGENOM" id="CLU_105328_0_0_11"/>
<proteinExistence type="predicted"/>
<dbReference type="AlphaFoldDB" id="A0A0F6TBR3"/>
<dbReference type="InterPro" id="IPR029032">
    <property type="entry name" value="AhpD-like"/>
</dbReference>
<sequence>MSLIDLLETLPTSARDQVRNLEKVLGSKTLDLQQRWSAFIGAAVAIRDERFLRAVLDDAAAHVPAETIDHASQAAVAMATSNIAFRAKEWLDTEVRTGLRTGMARLPRDPAVELSAVAASAINGCKDCLRAHAATAQELGLNPEQVWEAVRIAAACHGVTHALLLSDARS</sequence>
<dbReference type="Proteomes" id="UP000033566">
    <property type="component" value="Chromosome"/>
</dbReference>
<dbReference type="OrthoDB" id="9801997at2"/>
<evidence type="ECO:0000313" key="2">
    <source>
        <dbReference type="Proteomes" id="UP000033566"/>
    </source>
</evidence>
<organism evidence="1 2">
    <name type="scientific">Corynebacterium camporealensis</name>
    <dbReference type="NCBI Taxonomy" id="161896"/>
    <lineage>
        <taxon>Bacteria</taxon>
        <taxon>Bacillati</taxon>
        <taxon>Actinomycetota</taxon>
        <taxon>Actinomycetes</taxon>
        <taxon>Mycobacteriales</taxon>
        <taxon>Corynebacteriaceae</taxon>
        <taxon>Corynebacterium</taxon>
    </lineage>
</organism>